<evidence type="ECO:0000256" key="1">
    <source>
        <dbReference type="SAM" id="MobiDB-lite"/>
    </source>
</evidence>
<name>A0A8H6K1L1_9PEZI</name>
<feature type="region of interest" description="Disordered" evidence="1">
    <location>
        <begin position="1764"/>
        <end position="1789"/>
    </location>
</feature>
<proteinExistence type="predicted"/>
<dbReference type="PANTHER" id="PTHR10622">
    <property type="entry name" value="HET DOMAIN-CONTAINING PROTEIN"/>
    <property type="match status" value="1"/>
</dbReference>
<dbReference type="InterPro" id="IPR027974">
    <property type="entry name" value="DUF4470"/>
</dbReference>
<organism evidence="5 6">
    <name type="scientific">Colletotrichum musicola</name>
    <dbReference type="NCBI Taxonomy" id="2175873"/>
    <lineage>
        <taxon>Eukaryota</taxon>
        <taxon>Fungi</taxon>
        <taxon>Dikarya</taxon>
        <taxon>Ascomycota</taxon>
        <taxon>Pezizomycotina</taxon>
        <taxon>Sordariomycetes</taxon>
        <taxon>Hypocreomycetidae</taxon>
        <taxon>Glomerellales</taxon>
        <taxon>Glomerellaceae</taxon>
        <taxon>Colletotrichum</taxon>
        <taxon>Colletotrichum orchidearum species complex</taxon>
    </lineage>
</organism>
<evidence type="ECO:0000259" key="4">
    <source>
        <dbReference type="Pfam" id="PF26640"/>
    </source>
</evidence>
<keyword evidence="6" id="KW-1185">Reference proteome</keyword>
<sequence length="1789" mass="199264">MLTPTVVNSFSNFYAVGNTPAVNLARALPHGIDANLLLVGCGDVRNILYTAYNEAGLPARKLDITCNDWDEAILARNILLFSLLIDNNAPGYPPWNLYYDLYLEKSDLKLLSDQVKKLLAASESLKTWKASTYGKTLPFCDQATFDDVRAVWQTYDDAASSDDVQGQVASLKKNLKISMQTRKAVFGEDAQSYSGLRSAAPFGWGHHEEILESADIYWKVAANGPSGTANIPNPLFAASLSKHRVLHYALNPIIGFHLANAFAPLAKLSPLKPDPKADKRKTVAAAKTEFREWAAACGVLLRAKRLVVRSVASEALVFCHTLQHFAATKETSAGWYRRQFDTRPLSLDPAEYGGKHAAPATFDAIDTSNLADHLGTLNLLMSTLPLLTAQPWSSVFTETLLKKQDTTKEAFDSLLFGHGPTVSLLLGAASVEYWTNTTTTSFFDEAIIDLSFNTNSSGPTSIHNRMTWKQSKFFSEVNATGPLKIDPEALGGVLFQLYLEVFAHENPMKLLSISRVSMDQMIRNTAYTTFHRGTMIALLRYLKSRLSVSDFDTTVRVFLEKTSFERSLMFTGNLRQDLSVQLHTQGLFSEQWLKRDIKPNRNLGGFDSWEDIPEVVAVSLVVPKEMLTRLWSGSDQSKIASPTVRASLVSGDDAEHKWHNFFDDIHLAFGTIKTGGDRNSSNFSVTIERDTAGWAGNSPCIASFYVPAAALQVERKTSYVRLAVQESAQNVATFSKAIGQEMVIFQAKLGDESNVFITRYLPGQTRYACTCAAAGAVAESPTQAKGEAEAIFTADISEQQDKIATITGHLDFLSSKAKNLLANKVPLVLKQESPFTINLVFGEEHVYPITFPNPVDGSAARTRIARKSAYVEVIVPLAKPYTEPRTQSALANFMYPVTLARKLSNTPVALNLPHLNLDRLPIIDISEKNTALRLLQTQLSVQFSVPERHLRQEVQAARNTTALSSSVRLNFKESIFTMFMISMGIQGEQTGLFALNHEDGLGIHTYIMVSAARLDAPSGTVVLDAAALPMTYDTLEELKPFLLELQTLAAGVIKVNKEELDFWRSTLPSMAERARTWNHKASCDYAKAGTVPVSLEAGLPTLCSCGAGKLPDDFLNIPMWETAKKYATRVAISPAFAVPFVDNVIDREAWKRGGMDSLHTSNNLERCTSCGKTSSNDGGPLKKCTGCQKKTGGSMWLINTTTFDLEEFVDSSEVEYAILSHTWSKGEVSFNDMHHDPFNAREKPGFDKISRTCELARARRLDYAWVDTCCIDKSSSAELSEAINSMFPWYQNSAVCFVYLEDLEPSPDTSRLASCRWFTRGWTLQELIAPTTVEFYDSDWSFRFTKEEMASELSSITRISIDVLRMTKRLKDIPVAVKMSWAARRQTTRPEDIAYCLLGIFDINMPMLYGEGRRAFQRLQEEIVNHTDDSSLFAWLSPGDDQLCRGLFARSPSEFERCSGIKFNVRATRPSPEFNITNKGIHFHTFLDRVEGDLSESLWMRLRNDCPDCPAEHEVYISIMLTGNGYVRVGAGRCFALRKGQELSFEAREWCRVRKHVDAEESRALEPYLQHPLRVQCELEETVLDEVTYAPSEYWDRKRWLFSGDVLSEDFVGTIAITTKPPWSFDVECVVYKLLGEDVDVAAFGRSTGEKKWDLVEGRGAESLPKGAYDIMWTDLLLDDYRRRKRSGTYEAQTRLKFRRRPYVLIGEPREVTFDVRVKDGLTVVWSDTAVWEDGKEGVASFSATIGAGTEAAEADVVADGVSELTLDPEQRTADGAGKDLRESGQPIS</sequence>
<dbReference type="OrthoDB" id="341421at2759"/>
<feature type="compositionally biased region" description="Basic and acidic residues" evidence="1">
    <location>
        <begin position="1769"/>
        <end position="1783"/>
    </location>
</feature>
<accession>A0A8H6K1L1</accession>
<feature type="domain" description="DUF8212" evidence="4">
    <location>
        <begin position="1414"/>
        <end position="1436"/>
    </location>
</feature>
<feature type="domain" description="Heterokaryon incompatibility" evidence="2">
    <location>
        <begin position="1216"/>
        <end position="1302"/>
    </location>
</feature>
<dbReference type="InterPro" id="IPR010730">
    <property type="entry name" value="HET"/>
</dbReference>
<dbReference type="InterPro" id="IPR058525">
    <property type="entry name" value="DUF8212"/>
</dbReference>
<dbReference type="Proteomes" id="UP000639643">
    <property type="component" value="Unassembled WGS sequence"/>
</dbReference>
<feature type="domain" description="DUF4470" evidence="3">
    <location>
        <begin position="16"/>
        <end position="87"/>
    </location>
</feature>
<evidence type="ECO:0000259" key="2">
    <source>
        <dbReference type="Pfam" id="PF06985"/>
    </source>
</evidence>
<dbReference type="Pfam" id="PF06985">
    <property type="entry name" value="HET"/>
    <property type="match status" value="1"/>
</dbReference>
<reference evidence="5" key="1">
    <citation type="journal article" date="2020" name="Phytopathology">
        <title>Genome Sequence Resources of Colletotrichum truncatum, C. plurivorum, C. musicola, and C. sojae: Four Species Pathogenic to Soybean (Glycine max).</title>
        <authorList>
            <person name="Rogerio F."/>
            <person name="Boufleur T.R."/>
            <person name="Ciampi-Guillardi M."/>
            <person name="Sukno S.A."/>
            <person name="Thon M.R."/>
            <person name="Massola Junior N.S."/>
            <person name="Baroncelli R."/>
        </authorList>
    </citation>
    <scope>NUCLEOTIDE SEQUENCE</scope>
    <source>
        <strain evidence="5">LFN0074</strain>
    </source>
</reference>
<comment type="caution">
    <text evidence="5">The sequence shown here is derived from an EMBL/GenBank/DDBJ whole genome shotgun (WGS) entry which is preliminary data.</text>
</comment>
<dbReference type="EMBL" id="WIGM01000538">
    <property type="protein sequence ID" value="KAF6822581.1"/>
    <property type="molecule type" value="Genomic_DNA"/>
</dbReference>
<dbReference type="Pfam" id="PF26640">
    <property type="entry name" value="DUF8212"/>
    <property type="match status" value="1"/>
</dbReference>
<protein>
    <submittedName>
        <fullName evidence="5">MYND finger</fullName>
    </submittedName>
</protein>
<evidence type="ECO:0000313" key="5">
    <source>
        <dbReference type="EMBL" id="KAF6822581.1"/>
    </source>
</evidence>
<evidence type="ECO:0000313" key="6">
    <source>
        <dbReference type="Proteomes" id="UP000639643"/>
    </source>
</evidence>
<gene>
    <name evidence="5" type="ORF">CMUS01_11032</name>
</gene>
<dbReference type="Pfam" id="PF14737">
    <property type="entry name" value="DUF4470"/>
    <property type="match status" value="1"/>
</dbReference>
<dbReference type="PANTHER" id="PTHR10622:SF12">
    <property type="entry name" value="HET DOMAIN-CONTAINING PROTEIN"/>
    <property type="match status" value="1"/>
</dbReference>
<evidence type="ECO:0000259" key="3">
    <source>
        <dbReference type="Pfam" id="PF14737"/>
    </source>
</evidence>